<comment type="caution">
    <text evidence="1">The sequence shown here is derived from an EMBL/GenBank/DDBJ whole genome shotgun (WGS) entry which is preliminary data.</text>
</comment>
<dbReference type="Proteomes" id="UP000735302">
    <property type="component" value="Unassembled WGS sequence"/>
</dbReference>
<dbReference type="EMBL" id="BLXT01006238">
    <property type="protein sequence ID" value="GFO30526.1"/>
    <property type="molecule type" value="Genomic_DNA"/>
</dbReference>
<organism evidence="1 2">
    <name type="scientific">Plakobranchus ocellatus</name>
    <dbReference type="NCBI Taxonomy" id="259542"/>
    <lineage>
        <taxon>Eukaryota</taxon>
        <taxon>Metazoa</taxon>
        <taxon>Spiralia</taxon>
        <taxon>Lophotrochozoa</taxon>
        <taxon>Mollusca</taxon>
        <taxon>Gastropoda</taxon>
        <taxon>Heterobranchia</taxon>
        <taxon>Euthyneura</taxon>
        <taxon>Panpulmonata</taxon>
        <taxon>Sacoglossa</taxon>
        <taxon>Placobranchoidea</taxon>
        <taxon>Plakobranchidae</taxon>
        <taxon>Plakobranchus</taxon>
    </lineage>
</organism>
<accession>A0AAV4CGL3</accession>
<protein>
    <submittedName>
        <fullName evidence="1">Uncharacterized protein</fullName>
    </submittedName>
</protein>
<evidence type="ECO:0000313" key="2">
    <source>
        <dbReference type="Proteomes" id="UP000735302"/>
    </source>
</evidence>
<dbReference type="AlphaFoldDB" id="A0AAV4CGL3"/>
<sequence>MSWRMMETASRVRRATLLRPALIRRRFTYLCRTYTYSVEDVKDEVAESGNSGYGDDDDDADRMVMIGMATFTTSWTACWCLEKDKPAAVKVGRQR</sequence>
<name>A0AAV4CGL3_9GAST</name>
<reference evidence="1 2" key="1">
    <citation type="journal article" date="2021" name="Elife">
        <title>Chloroplast acquisition without the gene transfer in kleptoplastic sea slugs, Plakobranchus ocellatus.</title>
        <authorList>
            <person name="Maeda T."/>
            <person name="Takahashi S."/>
            <person name="Yoshida T."/>
            <person name="Shimamura S."/>
            <person name="Takaki Y."/>
            <person name="Nagai Y."/>
            <person name="Toyoda A."/>
            <person name="Suzuki Y."/>
            <person name="Arimoto A."/>
            <person name="Ishii H."/>
            <person name="Satoh N."/>
            <person name="Nishiyama T."/>
            <person name="Hasebe M."/>
            <person name="Maruyama T."/>
            <person name="Minagawa J."/>
            <person name="Obokata J."/>
            <person name="Shigenobu S."/>
        </authorList>
    </citation>
    <scope>NUCLEOTIDE SEQUENCE [LARGE SCALE GENOMIC DNA]</scope>
</reference>
<keyword evidence="2" id="KW-1185">Reference proteome</keyword>
<proteinExistence type="predicted"/>
<gene>
    <name evidence="1" type="ORF">PoB_005703100</name>
</gene>
<evidence type="ECO:0000313" key="1">
    <source>
        <dbReference type="EMBL" id="GFO30526.1"/>
    </source>
</evidence>